<keyword evidence="3" id="KW-1185">Reference proteome</keyword>
<comment type="caution">
    <text evidence="2">The sequence shown here is derived from an EMBL/GenBank/DDBJ whole genome shotgun (WGS) entry which is preliminary data.</text>
</comment>
<protein>
    <submittedName>
        <fullName evidence="2">Uncharacterized protein</fullName>
    </submittedName>
</protein>
<dbReference type="InParanoid" id="A0A2P5EEY0"/>
<keyword evidence="1" id="KW-0175">Coiled coil</keyword>
<gene>
    <name evidence="2" type="ORF">TorRG33x02_200860</name>
</gene>
<proteinExistence type="predicted"/>
<dbReference type="AlphaFoldDB" id="A0A2P5EEY0"/>
<evidence type="ECO:0000313" key="2">
    <source>
        <dbReference type="EMBL" id="PON84076.1"/>
    </source>
</evidence>
<evidence type="ECO:0000313" key="3">
    <source>
        <dbReference type="Proteomes" id="UP000237000"/>
    </source>
</evidence>
<dbReference type="EMBL" id="JXTC01000168">
    <property type="protein sequence ID" value="PON84076.1"/>
    <property type="molecule type" value="Genomic_DNA"/>
</dbReference>
<reference evidence="3" key="1">
    <citation type="submission" date="2016-06" db="EMBL/GenBank/DDBJ databases">
        <title>Parallel loss of symbiosis genes in relatives of nitrogen-fixing non-legume Parasponia.</title>
        <authorList>
            <person name="Van Velzen R."/>
            <person name="Holmer R."/>
            <person name="Bu F."/>
            <person name="Rutten L."/>
            <person name="Van Zeijl A."/>
            <person name="Liu W."/>
            <person name="Santuari L."/>
            <person name="Cao Q."/>
            <person name="Sharma T."/>
            <person name="Shen D."/>
            <person name="Roswanjaya Y."/>
            <person name="Wardhani T."/>
            <person name="Kalhor M.S."/>
            <person name="Jansen J."/>
            <person name="Van den Hoogen J."/>
            <person name="Gungor B."/>
            <person name="Hartog M."/>
            <person name="Hontelez J."/>
            <person name="Verver J."/>
            <person name="Yang W.-C."/>
            <person name="Schijlen E."/>
            <person name="Repin R."/>
            <person name="Schilthuizen M."/>
            <person name="Schranz E."/>
            <person name="Heidstra R."/>
            <person name="Miyata K."/>
            <person name="Fedorova E."/>
            <person name="Kohlen W."/>
            <person name="Bisseling T."/>
            <person name="Smit S."/>
            <person name="Geurts R."/>
        </authorList>
    </citation>
    <scope>NUCLEOTIDE SEQUENCE [LARGE SCALE GENOMIC DNA]</scope>
    <source>
        <strain evidence="3">cv. RG33-2</strain>
    </source>
</reference>
<accession>A0A2P5EEY0</accession>
<sequence length="106" mass="12501">MATMRENLYENEEKLKELERVTNELSQTKNNLSQLQKDFHGIPRLNTAEFKEFVDKFKEDSAGNLMYILLYHHKKINFLIVGEKAVKLVSNFVECDKEEVILMIHV</sequence>
<dbReference type="Proteomes" id="UP000237000">
    <property type="component" value="Unassembled WGS sequence"/>
</dbReference>
<organism evidence="2 3">
    <name type="scientific">Trema orientale</name>
    <name type="common">Charcoal tree</name>
    <name type="synonym">Celtis orientalis</name>
    <dbReference type="NCBI Taxonomy" id="63057"/>
    <lineage>
        <taxon>Eukaryota</taxon>
        <taxon>Viridiplantae</taxon>
        <taxon>Streptophyta</taxon>
        <taxon>Embryophyta</taxon>
        <taxon>Tracheophyta</taxon>
        <taxon>Spermatophyta</taxon>
        <taxon>Magnoliopsida</taxon>
        <taxon>eudicotyledons</taxon>
        <taxon>Gunneridae</taxon>
        <taxon>Pentapetalae</taxon>
        <taxon>rosids</taxon>
        <taxon>fabids</taxon>
        <taxon>Rosales</taxon>
        <taxon>Cannabaceae</taxon>
        <taxon>Trema</taxon>
    </lineage>
</organism>
<evidence type="ECO:0000256" key="1">
    <source>
        <dbReference type="SAM" id="Coils"/>
    </source>
</evidence>
<feature type="coiled-coil region" evidence="1">
    <location>
        <begin position="1"/>
        <end position="38"/>
    </location>
</feature>
<name>A0A2P5EEY0_TREOI</name>